<reference evidence="6" key="1">
    <citation type="submission" date="2021-04" db="EMBL/GenBank/DDBJ databases">
        <title>Oceanospirillales bacteria with DddD are important DMSP degraders in coastal seawater.</title>
        <authorList>
            <person name="Liu J."/>
        </authorList>
    </citation>
    <scope>NUCLEOTIDE SEQUENCE</scope>
    <source>
        <strain evidence="6">D13-1</strain>
    </source>
</reference>
<organism evidence="6 7">
    <name type="scientific">Marinobacterium rhizophilum</name>
    <dbReference type="NCBI Taxonomy" id="420402"/>
    <lineage>
        <taxon>Bacteria</taxon>
        <taxon>Pseudomonadati</taxon>
        <taxon>Pseudomonadota</taxon>
        <taxon>Gammaproteobacteria</taxon>
        <taxon>Oceanospirillales</taxon>
        <taxon>Oceanospirillaceae</taxon>
        <taxon>Marinobacterium</taxon>
    </lineage>
</organism>
<evidence type="ECO:0000313" key="6">
    <source>
        <dbReference type="EMBL" id="UTW14155.1"/>
    </source>
</evidence>
<protein>
    <submittedName>
        <fullName evidence="6">OmpA family protein</fullName>
    </submittedName>
</protein>
<evidence type="ECO:0000313" key="7">
    <source>
        <dbReference type="Proteomes" id="UP001058461"/>
    </source>
</evidence>
<feature type="domain" description="OmpA-like" evidence="5">
    <location>
        <begin position="82"/>
        <end position="201"/>
    </location>
</feature>
<accession>A0ABY5HPC1</accession>
<dbReference type="PROSITE" id="PS51123">
    <property type="entry name" value="OMPA_2"/>
    <property type="match status" value="1"/>
</dbReference>
<evidence type="ECO:0000256" key="2">
    <source>
        <dbReference type="ARBA" id="ARBA00023136"/>
    </source>
</evidence>
<dbReference type="Proteomes" id="UP001058461">
    <property type="component" value="Chromosome"/>
</dbReference>
<dbReference type="InterPro" id="IPR006665">
    <property type="entry name" value="OmpA-like"/>
</dbReference>
<keyword evidence="4" id="KW-0732">Signal</keyword>
<evidence type="ECO:0000256" key="4">
    <source>
        <dbReference type="SAM" id="SignalP"/>
    </source>
</evidence>
<evidence type="ECO:0000259" key="5">
    <source>
        <dbReference type="PROSITE" id="PS51123"/>
    </source>
</evidence>
<name>A0ABY5HPC1_9GAMM</name>
<dbReference type="PANTHER" id="PTHR30329">
    <property type="entry name" value="STATOR ELEMENT OF FLAGELLAR MOTOR COMPLEX"/>
    <property type="match status" value="1"/>
</dbReference>
<dbReference type="InterPro" id="IPR036737">
    <property type="entry name" value="OmpA-like_sf"/>
</dbReference>
<comment type="subcellular location">
    <subcellularLocation>
        <location evidence="1">Membrane</location>
    </subcellularLocation>
</comment>
<dbReference type="SUPFAM" id="SSF103088">
    <property type="entry name" value="OmpA-like"/>
    <property type="match status" value="1"/>
</dbReference>
<keyword evidence="7" id="KW-1185">Reference proteome</keyword>
<proteinExistence type="predicted"/>
<keyword evidence="2 3" id="KW-0472">Membrane</keyword>
<evidence type="ECO:0000256" key="3">
    <source>
        <dbReference type="PROSITE-ProRule" id="PRU00473"/>
    </source>
</evidence>
<evidence type="ECO:0000256" key="1">
    <source>
        <dbReference type="ARBA" id="ARBA00004370"/>
    </source>
</evidence>
<dbReference type="InterPro" id="IPR006690">
    <property type="entry name" value="OMPA-like_CS"/>
</dbReference>
<feature type="signal peptide" evidence="4">
    <location>
        <begin position="1"/>
        <end position="22"/>
    </location>
</feature>
<dbReference type="RefSeq" id="WP_255856347.1">
    <property type="nucleotide sequence ID" value="NZ_CP073347.1"/>
</dbReference>
<dbReference type="Pfam" id="PF00691">
    <property type="entry name" value="OmpA"/>
    <property type="match status" value="1"/>
</dbReference>
<dbReference type="PROSITE" id="PS01068">
    <property type="entry name" value="OMPA_1"/>
    <property type="match status" value="1"/>
</dbReference>
<sequence length="205" mass="21640">MKKFALSAGVALAMTLSAVAQAHPTNQGYVEDSSATIWRNSFGECWHTGFFTEADATVEGCDGYQAMAKAEEPAPAPAPAAPMMVSADKKFSLFFDFDSAKVEEDISAIVNYIGSMSRLDNVDLVGNADFIGNADYNQRLGQRRAEAVASELRSAGVDGSKISVSSLGESAPVASCSGRGAALIACLRADRRVDVQIAGEKKDNM</sequence>
<dbReference type="EMBL" id="CP073347">
    <property type="protein sequence ID" value="UTW14155.1"/>
    <property type="molecule type" value="Genomic_DNA"/>
</dbReference>
<dbReference type="PANTHER" id="PTHR30329:SF21">
    <property type="entry name" value="LIPOPROTEIN YIAD-RELATED"/>
    <property type="match status" value="1"/>
</dbReference>
<dbReference type="CDD" id="cd07185">
    <property type="entry name" value="OmpA_C-like"/>
    <property type="match status" value="1"/>
</dbReference>
<feature type="chain" id="PRO_5047429773" evidence="4">
    <location>
        <begin position="23"/>
        <end position="205"/>
    </location>
</feature>
<dbReference type="InterPro" id="IPR050330">
    <property type="entry name" value="Bact_OuterMem_StrucFunc"/>
</dbReference>
<gene>
    <name evidence="6" type="ORF">KDW95_11175</name>
</gene>
<dbReference type="Gene3D" id="3.30.1330.60">
    <property type="entry name" value="OmpA-like domain"/>
    <property type="match status" value="1"/>
</dbReference>